<evidence type="ECO:0000259" key="5">
    <source>
        <dbReference type="Pfam" id="PF07250"/>
    </source>
</evidence>
<dbReference type="InterPro" id="IPR037293">
    <property type="entry name" value="Gal_Oxidase_central_sf"/>
</dbReference>
<organism evidence="7 8">
    <name type="scientific">Mycena citricolor</name>
    <dbReference type="NCBI Taxonomy" id="2018698"/>
    <lineage>
        <taxon>Eukaryota</taxon>
        <taxon>Fungi</taxon>
        <taxon>Dikarya</taxon>
        <taxon>Basidiomycota</taxon>
        <taxon>Agaricomycotina</taxon>
        <taxon>Agaricomycetes</taxon>
        <taxon>Agaricomycetidae</taxon>
        <taxon>Agaricales</taxon>
        <taxon>Marasmiineae</taxon>
        <taxon>Mycenaceae</taxon>
        <taxon>Mycena</taxon>
    </lineage>
</organism>
<keyword evidence="3" id="KW-1133">Transmembrane helix</keyword>
<dbReference type="PANTHER" id="PTHR32208:SF21">
    <property type="entry name" value="LOW QUALITY PROTEIN: ALDEHYDE OXIDASE GLOX-LIKE"/>
    <property type="match status" value="1"/>
</dbReference>
<dbReference type="AlphaFoldDB" id="A0AAD2HI95"/>
<feature type="domain" description="Glyoxal oxidase N-terminal" evidence="5">
    <location>
        <begin position="116"/>
        <end position="475"/>
    </location>
</feature>
<sequence length="796" mass="84129">MRTFLPLMFAPSALGATAAATAGSISQVGDTLISAMMMFVGNEDKLYILDKAEGNAAQAAGHPAWGSVMDLHTFQTTTMPVMTNTFCSSGAHLPNGSYATFGGNSAVGPGASAGSQNGQWDATYNDFDGTKSIRVLDPCTAADSMTDTKCQWFDDPALLSMQAQRWYSAAEALANGTVAIVGGFSGGGYVCRNYPNTDPTAGCTLSYEFFPSNGRPPTDLPFLHKTSGLNAYPHTFLMKSGLMFMQANLSTMLWDYNANTETDLPDMPNNVVRVYPASGATAMLPMTPANNYQQTIIFCGGQGSMSDQQWGNFAFPFANPWDIPASADCQRITPEPADGSAPVYTQDDDMLETRTMGQFIILPNGKLLVVNGGLNGTAGYGVNTSLTPTDQMPFAESFASGPVGTPALYDPTAPAGKRWSRSNYQTSNVARLYHSSALLLPDASVLIAGSNPNLDVNLTAPFPTTYIAERFYPDYFSASIRPSPSGVPKTLSYGGASFDVTIPASSYSGASNAAAASAYVSVVRPGWTTHGMNMGQRYLQLNNTYTVQSDGTIVLHVSQMPPFPTIFQPGPAFAYVLVNGVPSNGTYVIVGSGNIETQPVAAVAALPASVLSSAASGSASSSNTGTGSGSSNANSTANPSDKSFVSQHIGMIAGIAGGVVGVALFILLVSLCLRRRRQSRIRASIAASKAAQAGLAGDRMSSNGPYAAGQRVSTTESQQFLTDHRSEHSWSQNPSQSQVWNQSNANFPAYRDDADMEPVSAHPPTHYYSQSNQSDQSFGQHPGYGQQPPYRPQPPY</sequence>
<dbReference type="PANTHER" id="PTHR32208">
    <property type="entry name" value="SECRETED PROTEIN-RELATED"/>
    <property type="match status" value="1"/>
</dbReference>
<evidence type="ECO:0000256" key="1">
    <source>
        <dbReference type="ARBA" id="ARBA00022729"/>
    </source>
</evidence>
<comment type="caution">
    <text evidence="7">The sequence shown here is derived from an EMBL/GenBank/DDBJ whole genome shotgun (WGS) entry which is preliminary data.</text>
</comment>
<proteinExistence type="predicted"/>
<feature type="compositionally biased region" description="Polar residues" evidence="2">
    <location>
        <begin position="767"/>
        <end position="778"/>
    </location>
</feature>
<evidence type="ECO:0000256" key="2">
    <source>
        <dbReference type="SAM" id="MobiDB-lite"/>
    </source>
</evidence>
<evidence type="ECO:0000313" key="8">
    <source>
        <dbReference type="Proteomes" id="UP001295794"/>
    </source>
</evidence>
<feature type="compositionally biased region" description="Polar residues" evidence="2">
    <location>
        <begin position="711"/>
        <end position="721"/>
    </location>
</feature>
<feature type="compositionally biased region" description="Polar residues" evidence="2">
    <location>
        <begin position="729"/>
        <end position="746"/>
    </location>
</feature>
<keyword evidence="3" id="KW-0812">Transmembrane</keyword>
<protein>
    <recommendedName>
        <fullName evidence="9">Glyoxal oxidase</fullName>
    </recommendedName>
</protein>
<feature type="transmembrane region" description="Helical" evidence="3">
    <location>
        <begin position="649"/>
        <end position="673"/>
    </location>
</feature>
<dbReference type="InterPro" id="IPR013783">
    <property type="entry name" value="Ig-like_fold"/>
</dbReference>
<feature type="domain" description="Galactose oxidase-like Early set" evidence="6">
    <location>
        <begin position="481"/>
        <end position="589"/>
    </location>
</feature>
<evidence type="ECO:0000259" key="6">
    <source>
        <dbReference type="Pfam" id="PF09118"/>
    </source>
</evidence>
<dbReference type="InterPro" id="IPR014756">
    <property type="entry name" value="Ig_E-set"/>
</dbReference>
<reference evidence="7" key="1">
    <citation type="submission" date="2023-11" db="EMBL/GenBank/DDBJ databases">
        <authorList>
            <person name="De Vega J J."/>
            <person name="De Vega J J."/>
        </authorList>
    </citation>
    <scope>NUCLEOTIDE SEQUENCE</scope>
</reference>
<evidence type="ECO:0000256" key="3">
    <source>
        <dbReference type="SAM" id="Phobius"/>
    </source>
</evidence>
<evidence type="ECO:0008006" key="9">
    <source>
        <dbReference type="Google" id="ProtNLM"/>
    </source>
</evidence>
<keyword evidence="3" id="KW-0472">Membrane</keyword>
<evidence type="ECO:0000256" key="4">
    <source>
        <dbReference type="SAM" id="SignalP"/>
    </source>
</evidence>
<feature type="region of interest" description="Disordered" evidence="2">
    <location>
        <begin position="617"/>
        <end position="640"/>
    </location>
</feature>
<evidence type="ECO:0000313" key="7">
    <source>
        <dbReference type="EMBL" id="CAK5275730.1"/>
    </source>
</evidence>
<dbReference type="InterPro" id="IPR015202">
    <property type="entry name" value="GO-like_E_set"/>
</dbReference>
<name>A0AAD2HI95_9AGAR</name>
<dbReference type="Pfam" id="PF07250">
    <property type="entry name" value="Glyoxal_oxid_N"/>
    <property type="match status" value="1"/>
</dbReference>
<feature type="signal peptide" evidence="4">
    <location>
        <begin position="1"/>
        <end position="15"/>
    </location>
</feature>
<dbReference type="Gene3D" id="2.60.40.10">
    <property type="entry name" value="Immunoglobulins"/>
    <property type="match status" value="1"/>
</dbReference>
<accession>A0AAD2HI95</accession>
<dbReference type="EMBL" id="CAVNYO010000405">
    <property type="protein sequence ID" value="CAK5275730.1"/>
    <property type="molecule type" value="Genomic_DNA"/>
</dbReference>
<dbReference type="Proteomes" id="UP001295794">
    <property type="component" value="Unassembled WGS sequence"/>
</dbReference>
<dbReference type="InterPro" id="IPR011043">
    <property type="entry name" value="Gal_Oxase/kelch_b-propeller"/>
</dbReference>
<gene>
    <name evidence="7" type="ORF">MYCIT1_LOCUS23675</name>
</gene>
<dbReference type="SUPFAM" id="SSF50965">
    <property type="entry name" value="Galactose oxidase, central domain"/>
    <property type="match status" value="1"/>
</dbReference>
<keyword evidence="8" id="KW-1185">Reference proteome</keyword>
<dbReference type="Gene3D" id="2.130.10.80">
    <property type="entry name" value="Galactose oxidase/kelch, beta-propeller"/>
    <property type="match status" value="1"/>
</dbReference>
<feature type="region of interest" description="Disordered" evidence="2">
    <location>
        <begin position="692"/>
        <end position="796"/>
    </location>
</feature>
<dbReference type="Pfam" id="PF09118">
    <property type="entry name" value="GO-like_E_set"/>
    <property type="match status" value="1"/>
</dbReference>
<dbReference type="InterPro" id="IPR009880">
    <property type="entry name" value="Glyoxal_oxidase_N"/>
</dbReference>
<dbReference type="SUPFAM" id="SSF81296">
    <property type="entry name" value="E set domains"/>
    <property type="match status" value="1"/>
</dbReference>
<feature type="chain" id="PRO_5041915781" description="Glyoxal oxidase" evidence="4">
    <location>
        <begin position="16"/>
        <end position="796"/>
    </location>
</feature>
<keyword evidence="1 4" id="KW-0732">Signal</keyword>
<feature type="compositionally biased region" description="Low complexity" evidence="2">
    <location>
        <begin position="779"/>
        <end position="788"/>
    </location>
</feature>